<protein>
    <recommendedName>
        <fullName evidence="1">Lipid A 1-diphosphate synthase</fullName>
        <ecNumber evidence="1">2.7.4.29</ecNumber>
    </recommendedName>
    <alternativeName>
        <fullName evidence="1">Kdo(2)-lipid A phosphotransferase</fullName>
    </alternativeName>
    <alternativeName>
        <fullName evidence="1">Undecaprenyl pyrophosphate:lipid A 1-phosphate phosphotransferase</fullName>
    </alternativeName>
</protein>
<reference evidence="4" key="1">
    <citation type="submission" date="2016-10" db="EMBL/GenBank/DDBJ databases">
        <authorList>
            <person name="Varghese N."/>
            <person name="Submissions S."/>
        </authorList>
    </citation>
    <scope>NUCLEOTIDE SEQUENCE [LARGE SCALE GENOMIC DNA]</scope>
    <source>
        <strain evidence="4">ATCC 29999</strain>
    </source>
</reference>
<accession>A0A1G5RD96</accession>
<dbReference type="GO" id="GO:0009103">
    <property type="term" value="P:lipopolysaccharide biosynthetic process"/>
    <property type="evidence" value="ECO:0007669"/>
    <property type="project" value="UniProtKB-UniRule"/>
</dbReference>
<dbReference type="AlphaFoldDB" id="A0A1G5RD96"/>
<feature type="transmembrane region" description="Helical" evidence="1">
    <location>
        <begin position="191"/>
        <end position="212"/>
    </location>
</feature>
<keyword evidence="1" id="KW-0997">Cell inner membrane</keyword>
<dbReference type="Pfam" id="PF01569">
    <property type="entry name" value="PAP2"/>
    <property type="match status" value="1"/>
</dbReference>
<dbReference type="GO" id="GO:0050380">
    <property type="term" value="F:undecaprenyl-diphosphatase activity"/>
    <property type="evidence" value="ECO:0007669"/>
    <property type="project" value="InterPro"/>
</dbReference>
<keyword evidence="3" id="KW-0418">Kinase</keyword>
<dbReference type="HAMAP" id="MF_01945">
    <property type="entry name" value="Lipid_A_LpxT"/>
    <property type="match status" value="1"/>
</dbReference>
<dbReference type="GO" id="GO:0043165">
    <property type="term" value="P:Gram-negative-bacterium-type cell outer membrane assembly"/>
    <property type="evidence" value="ECO:0007669"/>
    <property type="project" value="InterPro"/>
</dbReference>
<dbReference type="Proteomes" id="UP000183223">
    <property type="component" value="Unassembled WGS sequence"/>
</dbReference>
<dbReference type="UniPathway" id="UPA00030"/>
<dbReference type="STRING" id="29488.KS18_22140"/>
<dbReference type="InterPro" id="IPR036938">
    <property type="entry name" value="PAP2/HPO_sf"/>
</dbReference>
<dbReference type="SMART" id="SM00014">
    <property type="entry name" value="acidPPc"/>
    <property type="match status" value="1"/>
</dbReference>
<comment type="pathway">
    <text evidence="1">Bacterial outer membrane biogenesis; lipopolysaccharide biosynthesis.</text>
</comment>
<sequence>MTRNHPFAILILNLLGITLFLSWYLPEHHGFWFKIDSAIFYFFNEKLIPGSTFTEFVAFVNIRAFDAISLLCMGLLYYNAFRKQNYDGKRRLFMIGLVMIISAIILNQIGHLLPVIRPSPTLTFEHINRISEMTNLATKDASGDSFPGDHGLMLLIFSCFILRYISGSAFCIALLIMVIFVLPRIMAGAHWFTDIAVGSLSVVLIGTSWLLLTPLSDIMINWLDKRLPQIGRPI</sequence>
<dbReference type="GO" id="GO:0016301">
    <property type="term" value="F:kinase activity"/>
    <property type="evidence" value="ECO:0007669"/>
    <property type="project" value="UniProtKB-KW"/>
</dbReference>
<dbReference type="EMBL" id="FMWJ01000027">
    <property type="protein sequence ID" value="SCZ71848.1"/>
    <property type="molecule type" value="Genomic_DNA"/>
</dbReference>
<feature type="transmembrane region" description="Helical" evidence="1">
    <location>
        <begin position="152"/>
        <end position="182"/>
    </location>
</feature>
<comment type="function">
    <text evidence="1">Involved in the modification of the lipid A domain of lipopolysaccharides (LPS). Transfers a phosphate group from undecaprenyl pyrophosphate (C55-PP) to lipid A to form lipid A 1-diphosphate. Contributes to the recycling of undecaprenyl phosphate (C55-P).</text>
</comment>
<keyword evidence="1" id="KW-0812">Transmembrane</keyword>
<feature type="transmembrane region" description="Helical" evidence="1">
    <location>
        <begin position="56"/>
        <end position="80"/>
    </location>
</feature>
<dbReference type="SUPFAM" id="SSF48317">
    <property type="entry name" value="Acid phosphatase/Vanadium-dependent haloperoxidase"/>
    <property type="match status" value="1"/>
</dbReference>
<feature type="transmembrane region" description="Helical" evidence="1">
    <location>
        <begin position="92"/>
        <end position="113"/>
    </location>
</feature>
<dbReference type="GeneID" id="45657525"/>
<feature type="domain" description="Phosphatidic acid phosphatase type 2/haloperoxidase" evidence="2">
    <location>
        <begin position="92"/>
        <end position="210"/>
    </location>
</feature>
<comment type="catalytic activity">
    <reaction evidence="1">
        <text>an alpha-Kdo-(2-&gt;4)-alpha-Kdo-(2-&gt;6)-lipid A + di-trans,octa-cis-undecaprenyl diphosphate = an alpha-D-Kdo-(2-&gt;4)-alpha-D-Kdo-(2-&gt;6)-lipid A 1-diphosphate + di-trans,octa-cis-undecaprenyl phosphate</text>
        <dbReference type="Rhea" id="RHEA:74291"/>
        <dbReference type="ChEBI" id="CHEBI:58405"/>
        <dbReference type="ChEBI" id="CHEBI:60392"/>
        <dbReference type="ChEBI" id="CHEBI:176431"/>
        <dbReference type="ChEBI" id="CHEBI:193150"/>
        <dbReference type="EC" id="2.7.4.29"/>
    </reaction>
</comment>
<evidence type="ECO:0000259" key="2">
    <source>
        <dbReference type="SMART" id="SM00014"/>
    </source>
</evidence>
<keyword evidence="1" id="KW-0472">Membrane</keyword>
<evidence type="ECO:0000313" key="4">
    <source>
        <dbReference type="Proteomes" id="UP000183223"/>
    </source>
</evidence>
<comment type="similarity">
    <text evidence="1">Belongs to the LpxT phosphotransferase family.</text>
</comment>
<feature type="transmembrane region" description="Helical" evidence="1">
    <location>
        <begin position="7"/>
        <end position="25"/>
    </location>
</feature>
<evidence type="ECO:0000256" key="1">
    <source>
        <dbReference type="HAMAP-Rule" id="MF_01945"/>
    </source>
</evidence>
<dbReference type="GO" id="GO:0016776">
    <property type="term" value="F:phosphotransferase activity, phosphate group as acceptor"/>
    <property type="evidence" value="ECO:0007669"/>
    <property type="project" value="UniProtKB-UniRule"/>
</dbReference>
<organism evidence="3 4">
    <name type="scientific">Photorhabdus luminescens</name>
    <name type="common">Xenorhabdus luminescens</name>
    <dbReference type="NCBI Taxonomy" id="29488"/>
    <lineage>
        <taxon>Bacteria</taxon>
        <taxon>Pseudomonadati</taxon>
        <taxon>Pseudomonadota</taxon>
        <taxon>Gammaproteobacteria</taxon>
        <taxon>Enterobacterales</taxon>
        <taxon>Morganellaceae</taxon>
        <taxon>Photorhabdus</taxon>
    </lineage>
</organism>
<dbReference type="OrthoDB" id="8477781at2"/>
<dbReference type="InterPro" id="IPR032908">
    <property type="entry name" value="LpxT"/>
</dbReference>
<dbReference type="GO" id="GO:0005886">
    <property type="term" value="C:plasma membrane"/>
    <property type="evidence" value="ECO:0007669"/>
    <property type="project" value="UniProtKB-SubCell"/>
</dbReference>
<name>A0A1G5RD96_PHOLU</name>
<keyword evidence="1" id="KW-1133">Transmembrane helix</keyword>
<keyword evidence="1" id="KW-1003">Cell membrane</keyword>
<dbReference type="GO" id="GO:0009245">
    <property type="term" value="P:lipid A biosynthetic process"/>
    <property type="evidence" value="ECO:0007669"/>
    <property type="project" value="UniProtKB-UniRule"/>
</dbReference>
<keyword evidence="1" id="KW-0448">Lipopolysaccharide biosynthesis</keyword>
<dbReference type="InterPro" id="IPR000326">
    <property type="entry name" value="PAP2/HPO"/>
</dbReference>
<evidence type="ECO:0000313" key="3">
    <source>
        <dbReference type="EMBL" id="SCZ71848.1"/>
    </source>
</evidence>
<comment type="subcellular location">
    <subcellularLocation>
        <location evidence="1">Cell inner membrane</location>
        <topology evidence="1">Multi-pass membrane protein</topology>
    </subcellularLocation>
    <text evidence="1">Transferase activity takes place on the periplamic side of the inner membrane.</text>
</comment>
<keyword evidence="4" id="KW-1185">Reference proteome</keyword>
<proteinExistence type="inferred from homology"/>
<dbReference type="RefSeq" id="WP_049584631.1">
    <property type="nucleotide sequence ID" value="NZ_CAWQXX010000026.1"/>
</dbReference>
<keyword evidence="1" id="KW-0808">Transferase</keyword>
<dbReference type="CDD" id="cd01610">
    <property type="entry name" value="PAP2_like"/>
    <property type="match status" value="1"/>
</dbReference>
<gene>
    <name evidence="1" type="primary">lpxT</name>
    <name evidence="3" type="ORF">SAMN02982990_03874</name>
</gene>
<dbReference type="EC" id="2.7.4.29" evidence="1"/>